<dbReference type="OrthoDB" id="9791752at2"/>
<dbReference type="PROSITE" id="PS51077">
    <property type="entry name" value="HTH_ICLR"/>
    <property type="match status" value="1"/>
</dbReference>
<dbReference type="GO" id="GO:0003677">
    <property type="term" value="F:DNA binding"/>
    <property type="evidence" value="ECO:0007669"/>
    <property type="project" value="UniProtKB-KW"/>
</dbReference>
<dbReference type="InterPro" id="IPR050707">
    <property type="entry name" value="HTH_MetabolicPath_Reg"/>
</dbReference>
<dbReference type="Proteomes" id="UP000265692">
    <property type="component" value="Unassembled WGS sequence"/>
</dbReference>
<dbReference type="PANTHER" id="PTHR30136:SF24">
    <property type="entry name" value="HTH-TYPE TRANSCRIPTIONAL REPRESSOR ALLR"/>
    <property type="match status" value="1"/>
</dbReference>
<organism evidence="6 7">
    <name type="scientific">Ureibacillus yapensis</name>
    <dbReference type="NCBI Taxonomy" id="2304605"/>
    <lineage>
        <taxon>Bacteria</taxon>
        <taxon>Bacillati</taxon>
        <taxon>Bacillota</taxon>
        <taxon>Bacilli</taxon>
        <taxon>Bacillales</taxon>
        <taxon>Caryophanaceae</taxon>
        <taxon>Ureibacillus</taxon>
    </lineage>
</organism>
<dbReference type="RefSeq" id="WP_118875770.1">
    <property type="nucleotide sequence ID" value="NZ_QWEI01000002.1"/>
</dbReference>
<keyword evidence="7" id="KW-1185">Reference proteome</keyword>
<dbReference type="InterPro" id="IPR036390">
    <property type="entry name" value="WH_DNA-bd_sf"/>
</dbReference>
<accession>A0A396SBJ0</accession>
<evidence type="ECO:0000259" key="5">
    <source>
        <dbReference type="PROSITE" id="PS51078"/>
    </source>
</evidence>
<proteinExistence type="predicted"/>
<keyword evidence="1" id="KW-0805">Transcription regulation</keyword>
<dbReference type="Gene3D" id="3.30.450.40">
    <property type="match status" value="1"/>
</dbReference>
<dbReference type="AlphaFoldDB" id="A0A396SBJ0"/>
<dbReference type="InterPro" id="IPR036388">
    <property type="entry name" value="WH-like_DNA-bd_sf"/>
</dbReference>
<dbReference type="SUPFAM" id="SSF55781">
    <property type="entry name" value="GAF domain-like"/>
    <property type="match status" value="1"/>
</dbReference>
<keyword evidence="2" id="KW-0238">DNA-binding</keyword>
<dbReference type="Pfam" id="PF09339">
    <property type="entry name" value="HTH_IclR"/>
    <property type="match status" value="1"/>
</dbReference>
<feature type="domain" description="HTH iclR-type" evidence="4">
    <location>
        <begin position="12"/>
        <end position="74"/>
    </location>
</feature>
<evidence type="ECO:0000256" key="3">
    <source>
        <dbReference type="ARBA" id="ARBA00023163"/>
    </source>
</evidence>
<gene>
    <name evidence="6" type="ORF">D1B33_05830</name>
</gene>
<keyword evidence="3" id="KW-0804">Transcription</keyword>
<name>A0A396SBJ0_9BACL</name>
<dbReference type="GO" id="GO:0045892">
    <property type="term" value="P:negative regulation of DNA-templated transcription"/>
    <property type="evidence" value="ECO:0007669"/>
    <property type="project" value="TreeGrafter"/>
</dbReference>
<dbReference type="InterPro" id="IPR005471">
    <property type="entry name" value="Tscrpt_reg_IclR_N"/>
</dbReference>
<reference evidence="6 7" key="1">
    <citation type="submission" date="2018-08" db="EMBL/GenBank/DDBJ databases">
        <title>Lysinibacillus sp. YLB-03 draft genome sequence.</title>
        <authorList>
            <person name="Yu L."/>
        </authorList>
    </citation>
    <scope>NUCLEOTIDE SEQUENCE [LARGE SCALE GENOMIC DNA]</scope>
    <source>
        <strain evidence="6 7">YLB-03</strain>
    </source>
</reference>
<dbReference type="SUPFAM" id="SSF46785">
    <property type="entry name" value="Winged helix' DNA-binding domain"/>
    <property type="match status" value="1"/>
</dbReference>
<evidence type="ECO:0000256" key="1">
    <source>
        <dbReference type="ARBA" id="ARBA00023015"/>
    </source>
</evidence>
<evidence type="ECO:0000313" key="7">
    <source>
        <dbReference type="Proteomes" id="UP000265692"/>
    </source>
</evidence>
<protein>
    <submittedName>
        <fullName evidence="6">IclR family transcriptional regulator</fullName>
    </submittedName>
</protein>
<dbReference type="GO" id="GO:0003700">
    <property type="term" value="F:DNA-binding transcription factor activity"/>
    <property type="evidence" value="ECO:0007669"/>
    <property type="project" value="TreeGrafter"/>
</dbReference>
<dbReference type="InterPro" id="IPR014757">
    <property type="entry name" value="Tscrpt_reg_IclR_C"/>
</dbReference>
<dbReference type="PROSITE" id="PS51078">
    <property type="entry name" value="ICLR_ED"/>
    <property type="match status" value="1"/>
</dbReference>
<dbReference type="Gene3D" id="1.10.10.10">
    <property type="entry name" value="Winged helix-like DNA-binding domain superfamily/Winged helix DNA-binding domain"/>
    <property type="match status" value="1"/>
</dbReference>
<dbReference type="PANTHER" id="PTHR30136">
    <property type="entry name" value="HELIX-TURN-HELIX TRANSCRIPTIONAL REGULATOR, ICLR FAMILY"/>
    <property type="match status" value="1"/>
</dbReference>
<sequence>MTTNHKNNTYTMQSLTKAIHVLKAFTRKDKTLSLTQLHNKTGIGISSLQRIVATLINEGFLHKDEKTKTYELGLSIFILGNLVEQESGLITVAKPILANLNHETGESISLNIIDGDERRCLLNLESTHSLSTKAYVGDSAPLFAGASAKTLLAFLSHEEIEQYLNKVRLVRITPKTITNKQSVLESLAEIREKGYAISKSERILGVASISAPILLPTGKPLASITIVIPEVRFSQYNLEELIQKIKEAAHRIEQQLY</sequence>
<evidence type="ECO:0000313" key="6">
    <source>
        <dbReference type="EMBL" id="RHW38738.1"/>
    </source>
</evidence>
<evidence type="ECO:0000259" key="4">
    <source>
        <dbReference type="PROSITE" id="PS51077"/>
    </source>
</evidence>
<comment type="caution">
    <text evidence="6">The sequence shown here is derived from an EMBL/GenBank/DDBJ whole genome shotgun (WGS) entry which is preliminary data.</text>
</comment>
<evidence type="ECO:0000256" key="2">
    <source>
        <dbReference type="ARBA" id="ARBA00023125"/>
    </source>
</evidence>
<dbReference type="InterPro" id="IPR029016">
    <property type="entry name" value="GAF-like_dom_sf"/>
</dbReference>
<feature type="domain" description="IclR-ED" evidence="5">
    <location>
        <begin position="75"/>
        <end position="257"/>
    </location>
</feature>
<dbReference type="SMART" id="SM00346">
    <property type="entry name" value="HTH_ICLR"/>
    <property type="match status" value="1"/>
</dbReference>
<dbReference type="EMBL" id="QWEI01000002">
    <property type="protein sequence ID" value="RHW38738.1"/>
    <property type="molecule type" value="Genomic_DNA"/>
</dbReference>
<dbReference type="Pfam" id="PF01614">
    <property type="entry name" value="IclR_C"/>
    <property type="match status" value="1"/>
</dbReference>